<keyword evidence="1" id="KW-0812">Transmembrane</keyword>
<protein>
    <submittedName>
        <fullName evidence="2">Arsenic transporter</fullName>
    </submittedName>
</protein>
<dbReference type="EMBL" id="SMKE01000698">
    <property type="protein sequence ID" value="TDB86939.1"/>
    <property type="molecule type" value="Genomic_DNA"/>
</dbReference>
<evidence type="ECO:0000313" key="3">
    <source>
        <dbReference type="Proteomes" id="UP000295626"/>
    </source>
</evidence>
<comment type="caution">
    <text evidence="2">The sequence shown here is derived from an EMBL/GenBank/DDBJ whole genome shotgun (WGS) entry which is preliminary data.</text>
</comment>
<reference evidence="2 3" key="1">
    <citation type="submission" date="2019-02" db="EMBL/GenBank/DDBJ databases">
        <title>Draft genome sequences of novel Actinobacteria.</title>
        <authorList>
            <person name="Sahin N."/>
            <person name="Ay H."/>
            <person name="Saygin H."/>
        </authorList>
    </citation>
    <scope>NUCLEOTIDE SEQUENCE [LARGE SCALE GENOMIC DNA]</scope>
    <source>
        <strain evidence="2 3">JCM 30529</strain>
    </source>
</reference>
<evidence type="ECO:0000313" key="2">
    <source>
        <dbReference type="EMBL" id="TDB86939.1"/>
    </source>
</evidence>
<evidence type="ECO:0000256" key="1">
    <source>
        <dbReference type="SAM" id="Phobius"/>
    </source>
</evidence>
<name>A0ABY2DEC7_9ACTN</name>
<gene>
    <name evidence="2" type="ORF">E1091_16085</name>
</gene>
<feature type="transmembrane region" description="Helical" evidence="1">
    <location>
        <begin position="20"/>
        <end position="40"/>
    </location>
</feature>
<sequence>MEHTVGSPPRRSTRHRPHPLDLAATALAVAGAGCVLSGLLPRAEATATVARILP</sequence>
<keyword evidence="1" id="KW-0472">Membrane</keyword>
<organism evidence="2 3">
    <name type="scientific">Micromonospora fluostatini</name>
    <dbReference type="NCBI Taxonomy" id="1629071"/>
    <lineage>
        <taxon>Bacteria</taxon>
        <taxon>Bacillati</taxon>
        <taxon>Actinomycetota</taxon>
        <taxon>Actinomycetes</taxon>
        <taxon>Micromonosporales</taxon>
        <taxon>Micromonosporaceae</taxon>
        <taxon>Micromonospora</taxon>
    </lineage>
</organism>
<keyword evidence="3" id="KW-1185">Reference proteome</keyword>
<keyword evidence="1" id="KW-1133">Transmembrane helix</keyword>
<accession>A0ABY2DEC7</accession>
<proteinExistence type="predicted"/>
<feature type="non-terminal residue" evidence="2">
    <location>
        <position position="54"/>
    </location>
</feature>
<dbReference type="Proteomes" id="UP000295626">
    <property type="component" value="Unassembled WGS sequence"/>
</dbReference>